<feature type="region of interest" description="Disordered" evidence="4">
    <location>
        <begin position="174"/>
        <end position="210"/>
    </location>
</feature>
<feature type="domain" description="UspA" evidence="5">
    <location>
        <begin position="2"/>
        <end position="116"/>
    </location>
</feature>
<proteinExistence type="inferred from homology"/>
<dbReference type="GO" id="GO:0005524">
    <property type="term" value="F:ATP binding"/>
    <property type="evidence" value="ECO:0007669"/>
    <property type="project" value="UniProtKB-KW"/>
</dbReference>
<evidence type="ECO:0000313" key="6">
    <source>
        <dbReference type="EMBL" id="GGB34782.1"/>
    </source>
</evidence>
<evidence type="ECO:0000256" key="4">
    <source>
        <dbReference type="SAM" id="MobiDB-lite"/>
    </source>
</evidence>
<dbReference type="InterPro" id="IPR006016">
    <property type="entry name" value="UspA"/>
</dbReference>
<name>A0A916T9C0_9ACTN</name>
<dbReference type="PRINTS" id="PR01438">
    <property type="entry name" value="UNVRSLSTRESS"/>
</dbReference>
<reference evidence="6" key="2">
    <citation type="submission" date="2020-09" db="EMBL/GenBank/DDBJ databases">
        <authorList>
            <person name="Sun Q."/>
            <person name="Zhou Y."/>
        </authorList>
    </citation>
    <scope>NUCLEOTIDE SEQUENCE</scope>
    <source>
        <strain evidence="6">CGMCC 1.12827</strain>
    </source>
</reference>
<organism evidence="6 7">
    <name type="scientific">Gordonia jinhuaensis</name>
    <dbReference type="NCBI Taxonomy" id="1517702"/>
    <lineage>
        <taxon>Bacteria</taxon>
        <taxon>Bacillati</taxon>
        <taxon>Actinomycetota</taxon>
        <taxon>Actinomycetes</taxon>
        <taxon>Mycobacteriales</taxon>
        <taxon>Gordoniaceae</taxon>
        <taxon>Gordonia</taxon>
    </lineage>
</organism>
<feature type="domain" description="UspA" evidence="5">
    <location>
        <begin position="134"/>
        <end position="288"/>
    </location>
</feature>
<dbReference type="Pfam" id="PF00582">
    <property type="entry name" value="Usp"/>
    <property type="match status" value="2"/>
</dbReference>
<dbReference type="PANTHER" id="PTHR46268:SF27">
    <property type="entry name" value="UNIVERSAL STRESS PROTEIN RV2623"/>
    <property type="match status" value="1"/>
</dbReference>
<evidence type="ECO:0000256" key="1">
    <source>
        <dbReference type="ARBA" id="ARBA00008791"/>
    </source>
</evidence>
<sequence length="290" mass="29744">MAALRWGAETAVLHETDLTIVAVVAGTAGAEVADARTALLAESQRIAAKTAAELGGKLEITTELTRGDPADVLLNRARTSCVLALGPRGLGEFSSGLQTSVTSRIAEVCPTALVIVSRWPVPPTGAADLTARGPVVVGVDGSAAGTPAVATAFDEASVRGVPLVAVYASRDAAFHDPSGHDPNGHHPSGPDTDRGPGAGQGSGTAGPETTGHEILENAIDEYRVRHPEVKVITEVTVDRPVRRLVEASETAQLLVVGSRGRGGFTGMRLGSVSTALLHASACPLMIVRDH</sequence>
<evidence type="ECO:0000259" key="5">
    <source>
        <dbReference type="Pfam" id="PF00582"/>
    </source>
</evidence>
<dbReference type="SUPFAM" id="SSF52402">
    <property type="entry name" value="Adenine nucleotide alpha hydrolases-like"/>
    <property type="match status" value="2"/>
</dbReference>
<dbReference type="PANTHER" id="PTHR46268">
    <property type="entry name" value="STRESS RESPONSE PROTEIN NHAX"/>
    <property type="match status" value="1"/>
</dbReference>
<accession>A0A916T9C0</accession>
<keyword evidence="7" id="KW-1185">Reference proteome</keyword>
<protein>
    <submittedName>
        <fullName evidence="6">Universal stress protein</fullName>
    </submittedName>
</protein>
<keyword evidence="3" id="KW-0067">ATP-binding</keyword>
<dbReference type="Proteomes" id="UP000621454">
    <property type="component" value="Unassembled WGS sequence"/>
</dbReference>
<evidence type="ECO:0000256" key="2">
    <source>
        <dbReference type="ARBA" id="ARBA00022741"/>
    </source>
</evidence>
<dbReference type="AlphaFoldDB" id="A0A916T9C0"/>
<keyword evidence="2" id="KW-0547">Nucleotide-binding</keyword>
<evidence type="ECO:0000313" key="7">
    <source>
        <dbReference type="Proteomes" id="UP000621454"/>
    </source>
</evidence>
<dbReference type="EMBL" id="BMGC01000015">
    <property type="protein sequence ID" value="GGB34782.1"/>
    <property type="molecule type" value="Genomic_DNA"/>
</dbReference>
<dbReference type="Gene3D" id="3.40.50.620">
    <property type="entry name" value="HUPs"/>
    <property type="match status" value="2"/>
</dbReference>
<gene>
    <name evidence="6" type="ORF">GCM10011489_23590</name>
</gene>
<dbReference type="InterPro" id="IPR014729">
    <property type="entry name" value="Rossmann-like_a/b/a_fold"/>
</dbReference>
<feature type="compositionally biased region" description="Basic and acidic residues" evidence="4">
    <location>
        <begin position="174"/>
        <end position="184"/>
    </location>
</feature>
<reference evidence="6" key="1">
    <citation type="journal article" date="2014" name="Int. J. Syst. Evol. Microbiol.">
        <title>Complete genome sequence of Corynebacterium casei LMG S-19264T (=DSM 44701T), isolated from a smear-ripened cheese.</title>
        <authorList>
            <consortium name="US DOE Joint Genome Institute (JGI-PGF)"/>
            <person name="Walter F."/>
            <person name="Albersmeier A."/>
            <person name="Kalinowski J."/>
            <person name="Ruckert C."/>
        </authorList>
    </citation>
    <scope>NUCLEOTIDE SEQUENCE</scope>
    <source>
        <strain evidence="6">CGMCC 1.12827</strain>
    </source>
</reference>
<comment type="caution">
    <text evidence="6">The sequence shown here is derived from an EMBL/GenBank/DDBJ whole genome shotgun (WGS) entry which is preliminary data.</text>
</comment>
<dbReference type="InterPro" id="IPR006015">
    <property type="entry name" value="Universal_stress_UspA"/>
</dbReference>
<comment type="similarity">
    <text evidence="1">Belongs to the universal stress protein A family.</text>
</comment>
<evidence type="ECO:0000256" key="3">
    <source>
        <dbReference type="ARBA" id="ARBA00022840"/>
    </source>
</evidence>